<dbReference type="EMBL" id="JAVSGH010000004">
    <property type="protein sequence ID" value="MDT3724223.1"/>
    <property type="molecule type" value="Genomic_DNA"/>
</dbReference>
<gene>
    <name evidence="1" type="ORF">ROS62_04705</name>
</gene>
<dbReference type="InterPro" id="IPR026487">
    <property type="entry name" value="CHP04141"/>
</dbReference>
<dbReference type="RefSeq" id="WP_337674265.1">
    <property type="nucleotide sequence ID" value="NZ_JAVSGH010000004.1"/>
</dbReference>
<name>A0ABU3HU43_9ACTN</name>
<dbReference type="NCBIfam" id="TIGR04141">
    <property type="entry name" value="TIGR04141 family sporadically distributed protein"/>
    <property type="match status" value="1"/>
</dbReference>
<evidence type="ECO:0000313" key="2">
    <source>
        <dbReference type="Proteomes" id="UP001181313"/>
    </source>
</evidence>
<comment type="caution">
    <text evidence="1">The sequence shown here is derived from an EMBL/GenBank/DDBJ whole genome shotgun (WGS) entry which is preliminary data.</text>
</comment>
<organism evidence="1 2">
    <name type="scientific">Streptomyces althioticus subsp. attaecolombicae</name>
    <dbReference type="NCBI Taxonomy" id="3075534"/>
    <lineage>
        <taxon>Bacteria</taxon>
        <taxon>Bacillati</taxon>
        <taxon>Actinomycetota</taxon>
        <taxon>Actinomycetes</taxon>
        <taxon>Kitasatosporales</taxon>
        <taxon>Streptomycetaceae</taxon>
        <taxon>Streptomyces</taxon>
        <taxon>Streptomyces althioticus group</taxon>
    </lineage>
</organism>
<reference evidence="1" key="1">
    <citation type="submission" date="2024-05" db="EMBL/GenBank/DDBJ databases">
        <title>30 novel species of actinomycetes from the DSMZ collection.</title>
        <authorList>
            <person name="Nouioui I."/>
        </authorList>
    </citation>
    <scope>NUCLEOTIDE SEQUENCE</scope>
    <source>
        <strain evidence="1">DSM 41972</strain>
    </source>
</reference>
<proteinExistence type="predicted"/>
<dbReference type="Pfam" id="PF19614">
    <property type="entry name" value="DUF6119"/>
    <property type="match status" value="1"/>
</dbReference>
<evidence type="ECO:0000313" key="1">
    <source>
        <dbReference type="EMBL" id="MDT3724223.1"/>
    </source>
</evidence>
<sequence>MSNGTGNSSAAARRSTLYRLIDTQPSAADLKDALVEYYAENDNFTVEVTDIDKVAAVAIWGVVGKKDQADWCATFKSLTGVNAKVANIASAGAILIGAPGGPYAITYGMGHLLIDPAKIDPGFGLAFSIRSIEPEKIRQITRNILDSRARVDRSTVPGGQPIRGFGIEHYGEVVSRLSGTLGSISMTFNRSTPKRVSIAAADSLKIPLGVKPADLLSDLAEITRITQKSSPVPELGFIDQIRGLKSTNRIVAQLEDKLSNAFTSGSSEPLALTLPAECEEYEHSAHSYRVKVASDRFEVVDDLDISTVLDKVSPLPISDRIDALRAGYIQMCSDTDGREKVSRQVRAHKWLAFEASLNSGHYFYHQGKWFEVGDKYLEFLRARLDEVFSRTASIPLPKWESGWAEEEDYNREAASLIPGAVCLDRKKIHTRQHPYGIEACDIIGPNNELIHVKRASSSGPLSHLFAQGWISIEALRTDREAREKLLKRVRERSATHAYDPSVKPKKLIYGIAIKKDATVSRQNLFTFSQVALMRAINALENADVDVEVIPIPQ</sequence>
<keyword evidence="2" id="KW-1185">Reference proteome</keyword>
<dbReference type="Proteomes" id="UP001181313">
    <property type="component" value="Unassembled WGS sequence"/>
</dbReference>
<protein>
    <submittedName>
        <fullName evidence="1">DUF6119 family protein</fullName>
    </submittedName>
</protein>
<accession>A0ABU3HU43</accession>